<dbReference type="Proteomes" id="UP000324091">
    <property type="component" value="Chromosome 3"/>
</dbReference>
<evidence type="ECO:0000313" key="3">
    <source>
        <dbReference type="Proteomes" id="UP000324091"/>
    </source>
</evidence>
<name>A0A5C6N9S8_9TELE</name>
<accession>A0A5C6N9S8</accession>
<keyword evidence="3" id="KW-1185">Reference proteome</keyword>
<dbReference type="AlphaFoldDB" id="A0A5C6N9S8"/>
<reference evidence="2 3" key="1">
    <citation type="submission" date="2019-04" db="EMBL/GenBank/DDBJ databases">
        <title>Chromosome genome assembly for Takifugu flavidus.</title>
        <authorList>
            <person name="Xiao S."/>
        </authorList>
    </citation>
    <scope>NUCLEOTIDE SEQUENCE [LARGE SCALE GENOMIC DNA]</scope>
    <source>
        <strain evidence="2">HTHZ2018</strain>
        <tissue evidence="2">Muscle</tissue>
    </source>
</reference>
<feature type="region of interest" description="Disordered" evidence="1">
    <location>
        <begin position="1"/>
        <end position="63"/>
    </location>
</feature>
<comment type="caution">
    <text evidence="2">The sequence shown here is derived from an EMBL/GenBank/DDBJ whole genome shotgun (WGS) entry which is preliminary data.</text>
</comment>
<dbReference type="EMBL" id="RHFK02000016">
    <property type="protein sequence ID" value="TWW64242.1"/>
    <property type="molecule type" value="Genomic_DNA"/>
</dbReference>
<feature type="compositionally biased region" description="Basic and acidic residues" evidence="1">
    <location>
        <begin position="1"/>
        <end position="31"/>
    </location>
</feature>
<sequence>MKIEDFRERGEERRGEERRGEERRGEERRGEAQSTETHTKYTIYASGSAGPEVITQLQRRRYL</sequence>
<gene>
    <name evidence="2" type="ORF">D4764_03G0012500</name>
</gene>
<organism evidence="2 3">
    <name type="scientific">Takifugu flavidus</name>
    <name type="common">sansaifugu</name>
    <dbReference type="NCBI Taxonomy" id="433684"/>
    <lineage>
        <taxon>Eukaryota</taxon>
        <taxon>Metazoa</taxon>
        <taxon>Chordata</taxon>
        <taxon>Craniata</taxon>
        <taxon>Vertebrata</taxon>
        <taxon>Euteleostomi</taxon>
        <taxon>Actinopterygii</taxon>
        <taxon>Neopterygii</taxon>
        <taxon>Teleostei</taxon>
        <taxon>Neoteleostei</taxon>
        <taxon>Acanthomorphata</taxon>
        <taxon>Eupercaria</taxon>
        <taxon>Tetraodontiformes</taxon>
        <taxon>Tetradontoidea</taxon>
        <taxon>Tetraodontidae</taxon>
        <taxon>Takifugu</taxon>
    </lineage>
</organism>
<proteinExistence type="predicted"/>
<evidence type="ECO:0000256" key="1">
    <source>
        <dbReference type="SAM" id="MobiDB-lite"/>
    </source>
</evidence>
<evidence type="ECO:0000313" key="2">
    <source>
        <dbReference type="EMBL" id="TWW64242.1"/>
    </source>
</evidence>
<protein>
    <submittedName>
        <fullName evidence="2">Uncharacterized protein</fullName>
    </submittedName>
</protein>